<dbReference type="GO" id="GO:0006302">
    <property type="term" value="P:double-strand break repair"/>
    <property type="evidence" value="ECO:0007669"/>
    <property type="project" value="InterPro"/>
</dbReference>
<feature type="domain" description="Helicase ATP-binding" evidence="13">
    <location>
        <begin position="231"/>
        <end position="397"/>
    </location>
</feature>
<dbReference type="Gene3D" id="3.40.50.300">
    <property type="entry name" value="P-loop containing nucleotide triphosphate hydrolases"/>
    <property type="match status" value="2"/>
</dbReference>
<evidence type="ECO:0000256" key="7">
    <source>
        <dbReference type="ARBA" id="ARBA00022833"/>
    </source>
</evidence>
<dbReference type="Pfam" id="PF17764">
    <property type="entry name" value="PriA_3primeBD"/>
    <property type="match status" value="1"/>
</dbReference>
<dbReference type="GO" id="GO:0003677">
    <property type="term" value="F:DNA binding"/>
    <property type="evidence" value="ECO:0007669"/>
    <property type="project" value="UniProtKB-UniRule"/>
</dbReference>
<comment type="similarity">
    <text evidence="12">Belongs to the helicase family. PriA subfamily.</text>
</comment>
<organism evidence="14 15">
    <name type="scientific">Varunaivibrio sulfuroxidans</name>
    <dbReference type="NCBI Taxonomy" id="1773489"/>
    <lineage>
        <taxon>Bacteria</taxon>
        <taxon>Pseudomonadati</taxon>
        <taxon>Pseudomonadota</taxon>
        <taxon>Alphaproteobacteria</taxon>
        <taxon>Rhodospirillales</taxon>
        <taxon>Magnetovibrionaceae</taxon>
        <taxon>Varunaivibrio</taxon>
    </lineage>
</organism>
<dbReference type="PROSITE" id="PS51192">
    <property type="entry name" value="HELICASE_ATP_BIND_1"/>
    <property type="match status" value="1"/>
</dbReference>
<keyword evidence="5 12" id="KW-0378">Hydrolase</keyword>
<dbReference type="InterPro" id="IPR041222">
    <property type="entry name" value="PriA_3primeBD"/>
</dbReference>
<dbReference type="EC" id="5.6.2.4" evidence="12"/>
<feature type="binding site" evidence="12">
    <location>
        <position position="488"/>
    </location>
    <ligand>
        <name>Zn(2+)</name>
        <dbReference type="ChEBI" id="CHEBI:29105"/>
        <label>2</label>
    </ligand>
</feature>
<dbReference type="CDD" id="cd17929">
    <property type="entry name" value="DEXHc_priA"/>
    <property type="match status" value="1"/>
</dbReference>
<dbReference type="Pfam" id="PF00270">
    <property type="entry name" value="DEAD"/>
    <property type="match status" value="1"/>
</dbReference>
<keyword evidence="1 12" id="KW-0639">Primosome</keyword>
<dbReference type="NCBIfam" id="NF004070">
    <property type="entry name" value="PRK05580.2-2"/>
    <property type="match status" value="1"/>
</dbReference>
<evidence type="ECO:0000256" key="12">
    <source>
        <dbReference type="HAMAP-Rule" id="MF_00983"/>
    </source>
</evidence>
<dbReference type="SUPFAM" id="SSF52540">
    <property type="entry name" value="P-loop containing nucleoside triphosphate hydrolases"/>
    <property type="match status" value="2"/>
</dbReference>
<evidence type="ECO:0000313" key="15">
    <source>
        <dbReference type="Proteomes" id="UP000295304"/>
    </source>
</evidence>
<keyword evidence="9 12" id="KW-0238">DNA-binding</keyword>
<dbReference type="PANTHER" id="PTHR30580">
    <property type="entry name" value="PRIMOSOMAL PROTEIN N"/>
    <property type="match status" value="1"/>
</dbReference>
<dbReference type="Pfam" id="PF18319">
    <property type="entry name" value="Zn_ribbon_PriA"/>
    <property type="match status" value="1"/>
</dbReference>
<evidence type="ECO:0000256" key="9">
    <source>
        <dbReference type="ARBA" id="ARBA00023125"/>
    </source>
</evidence>
<dbReference type="InterPro" id="IPR005259">
    <property type="entry name" value="PriA"/>
</dbReference>
<protein>
    <recommendedName>
        <fullName evidence="12">Replication restart protein PriA</fullName>
    </recommendedName>
    <alternativeName>
        <fullName evidence="12">ATP-dependent DNA helicase PriA</fullName>
        <ecNumber evidence="12">5.6.2.4</ecNumber>
    </alternativeName>
    <alternativeName>
        <fullName evidence="12">DNA 3'-5' helicase PriA</fullName>
    </alternativeName>
</protein>
<keyword evidence="15" id="KW-1185">Reference proteome</keyword>
<reference evidence="14 15" key="1">
    <citation type="submission" date="2019-03" db="EMBL/GenBank/DDBJ databases">
        <title>Genomic Encyclopedia of Type Strains, Phase IV (KMG-IV): sequencing the most valuable type-strain genomes for metagenomic binning, comparative biology and taxonomic classification.</title>
        <authorList>
            <person name="Goeker M."/>
        </authorList>
    </citation>
    <scope>NUCLEOTIDE SEQUENCE [LARGE SCALE GENOMIC DNA]</scope>
    <source>
        <strain evidence="14 15">DSM 101688</strain>
    </source>
</reference>
<dbReference type="PANTHER" id="PTHR30580:SF0">
    <property type="entry name" value="PRIMOSOMAL PROTEIN N"/>
    <property type="match status" value="1"/>
</dbReference>
<feature type="binding site" evidence="12">
    <location>
        <position position="467"/>
    </location>
    <ligand>
        <name>Zn(2+)</name>
        <dbReference type="ChEBI" id="CHEBI:29105"/>
        <label>2</label>
    </ligand>
</feature>
<evidence type="ECO:0000256" key="3">
    <source>
        <dbReference type="ARBA" id="ARBA00022723"/>
    </source>
</evidence>
<evidence type="ECO:0000256" key="11">
    <source>
        <dbReference type="ARBA" id="ARBA00048988"/>
    </source>
</evidence>
<dbReference type="AlphaFoldDB" id="A0A4R3JEF9"/>
<comment type="catalytic activity">
    <reaction evidence="11 12">
        <text>ATP + H2O = ADP + phosphate + H(+)</text>
        <dbReference type="Rhea" id="RHEA:13065"/>
        <dbReference type="ChEBI" id="CHEBI:15377"/>
        <dbReference type="ChEBI" id="CHEBI:15378"/>
        <dbReference type="ChEBI" id="CHEBI:30616"/>
        <dbReference type="ChEBI" id="CHEBI:43474"/>
        <dbReference type="ChEBI" id="CHEBI:456216"/>
        <dbReference type="EC" id="5.6.2.4"/>
    </reaction>
</comment>
<dbReference type="GO" id="GO:0006269">
    <property type="term" value="P:DNA replication, synthesis of primer"/>
    <property type="evidence" value="ECO:0007669"/>
    <property type="project" value="UniProtKB-KW"/>
</dbReference>
<dbReference type="HAMAP" id="MF_00983">
    <property type="entry name" value="PriA"/>
    <property type="match status" value="1"/>
</dbReference>
<comment type="function">
    <text evidence="12">Initiates the restart of stalled replication forks, which reloads the replicative helicase on sites other than the origin of replication. Recognizes and binds to abandoned replication forks and remodels them to uncover a helicase loading site. Promotes assembly of the primosome at these replication forks.</text>
</comment>
<dbReference type="GO" id="GO:0006310">
    <property type="term" value="P:DNA recombination"/>
    <property type="evidence" value="ECO:0007669"/>
    <property type="project" value="InterPro"/>
</dbReference>
<comment type="catalytic activity">
    <reaction evidence="12">
        <text>Couples ATP hydrolysis with the unwinding of duplex DNA by translocating in the 3'-5' direction.</text>
        <dbReference type="EC" id="5.6.2.4"/>
    </reaction>
</comment>
<keyword evidence="3 12" id="KW-0479">Metal-binding</keyword>
<feature type="binding site" evidence="12">
    <location>
        <position position="470"/>
    </location>
    <ligand>
        <name>Zn(2+)</name>
        <dbReference type="ChEBI" id="CHEBI:29105"/>
        <label>2</label>
    </ligand>
</feature>
<dbReference type="InterPro" id="IPR011545">
    <property type="entry name" value="DEAD/DEAH_box_helicase_dom"/>
</dbReference>
<feature type="binding site" evidence="12">
    <location>
        <position position="501"/>
    </location>
    <ligand>
        <name>Zn(2+)</name>
        <dbReference type="ChEBI" id="CHEBI:29105"/>
        <label>1</label>
    </ligand>
</feature>
<proteinExistence type="inferred from homology"/>
<evidence type="ECO:0000256" key="6">
    <source>
        <dbReference type="ARBA" id="ARBA00022806"/>
    </source>
</evidence>
<dbReference type="GO" id="GO:0008270">
    <property type="term" value="F:zinc ion binding"/>
    <property type="evidence" value="ECO:0007669"/>
    <property type="project" value="UniProtKB-UniRule"/>
</dbReference>
<evidence type="ECO:0000259" key="13">
    <source>
        <dbReference type="PROSITE" id="PS51192"/>
    </source>
</evidence>
<dbReference type="SMART" id="SM00487">
    <property type="entry name" value="DEXDc"/>
    <property type="match status" value="1"/>
</dbReference>
<dbReference type="GO" id="GO:0006270">
    <property type="term" value="P:DNA replication initiation"/>
    <property type="evidence" value="ECO:0007669"/>
    <property type="project" value="TreeGrafter"/>
</dbReference>
<dbReference type="InterPro" id="IPR040498">
    <property type="entry name" value="PriA_CRR"/>
</dbReference>
<evidence type="ECO:0000256" key="8">
    <source>
        <dbReference type="ARBA" id="ARBA00022840"/>
    </source>
</evidence>
<evidence type="ECO:0000256" key="5">
    <source>
        <dbReference type="ARBA" id="ARBA00022801"/>
    </source>
</evidence>
<comment type="cofactor">
    <cofactor evidence="12">
        <name>Zn(2+)</name>
        <dbReference type="ChEBI" id="CHEBI:29105"/>
    </cofactor>
    <text evidence="12">Binds 2 zinc ions per subunit.</text>
</comment>
<dbReference type="Proteomes" id="UP000295304">
    <property type="component" value="Unassembled WGS sequence"/>
</dbReference>
<dbReference type="FunFam" id="3.40.50.300:FF:000489">
    <property type="entry name" value="Primosome assembly protein PriA"/>
    <property type="match status" value="1"/>
</dbReference>
<comment type="subunit">
    <text evidence="12">Component of the replication restart primosome.</text>
</comment>
<evidence type="ECO:0000256" key="10">
    <source>
        <dbReference type="ARBA" id="ARBA00023235"/>
    </source>
</evidence>
<feature type="binding site" evidence="12">
    <location>
        <position position="498"/>
    </location>
    <ligand>
        <name>Zn(2+)</name>
        <dbReference type="ChEBI" id="CHEBI:29105"/>
        <label>1</label>
    </ligand>
</feature>
<keyword evidence="10 12" id="KW-0413">Isomerase</keyword>
<dbReference type="GO" id="GO:0005524">
    <property type="term" value="F:ATP binding"/>
    <property type="evidence" value="ECO:0007669"/>
    <property type="project" value="UniProtKB-UniRule"/>
</dbReference>
<keyword evidence="4 12" id="KW-0547">Nucleotide-binding</keyword>
<gene>
    <name evidence="12" type="primary">priA</name>
    <name evidence="14" type="ORF">EDD55_103216</name>
</gene>
<keyword evidence="6 12" id="KW-0347">Helicase</keyword>
<evidence type="ECO:0000256" key="1">
    <source>
        <dbReference type="ARBA" id="ARBA00022515"/>
    </source>
</evidence>
<comment type="caution">
    <text evidence="14">The sequence shown here is derived from an EMBL/GenBank/DDBJ whole genome shotgun (WGS) entry which is preliminary data.</text>
</comment>
<dbReference type="InterPro" id="IPR041236">
    <property type="entry name" value="PriA_C"/>
</dbReference>
<dbReference type="GO" id="GO:0016887">
    <property type="term" value="F:ATP hydrolysis activity"/>
    <property type="evidence" value="ECO:0007669"/>
    <property type="project" value="RHEA"/>
</dbReference>
<evidence type="ECO:0000256" key="2">
    <source>
        <dbReference type="ARBA" id="ARBA00022705"/>
    </source>
</evidence>
<sequence length="749" mass="81014">MYVMMDSSASSTIPAPPKPAGSFCAGARVRVVLALPVGAGYDYRVAAGMTLSVGDFVKAPFGKRRLVGVVWGTATGDVAEEKVKDVAAIMPTPAMPGEQRRFLEWVAAYTLSPLGAVLKMALSVPEALEPPRESLVYVLNARSRWPEAPRLSPARRRIIALLDDAPAMRAADISHEAGCSASVLRGLVQAGIVRGYAAPVPERTFAVPDPDRPAPALNPDQRRGADVLAERTAADAFSVVVVDGVTGSGKTEVYFEAIAAALRRGRQVLVLLPEIALGAQWLRRFEARFAAAPAQWHSDLSAARRRETWRAVADGRARVVVGARSALFLPFCDLGLIVIDEEHDSAFKQEEGVIYHARDMAVVRGRIGGFPVIPVSATPSLETLVNIESGRYEQIALPTRHGDALLPDVGLIDMRKERPGAQKWISTELREAVARTLAAGEQALLFLNRRGYAPLTLCRTCGHRMQCPGCSAWLVEHRSRKRLLCHHCGFSMARPVRCPACDDEDTMVACGPGVERLAEEAREIFPDARIALASSDTLTGPQAAFDLVRRIEDHAVDIVIGTQVVAKGYHFALLTLVGVIDGDVGLMGGDLRAGERTYQLLSQVSGRAGRAARAGRVLMQTYLPDHPVMTALVNGDRAAFLSAEKDGRRATHMPPYGRLVALIVSGRDARTVDAMAQRLARSAPSSKTIQVLGPAPAPMAFLRGRHRRRLLLKARKEVRVQTVVAAWLRSAPAMAGVRVQIDVDPMSFF</sequence>
<feature type="binding site" evidence="12">
    <location>
        <position position="461"/>
    </location>
    <ligand>
        <name>Zn(2+)</name>
        <dbReference type="ChEBI" id="CHEBI:29105"/>
        <label>1</label>
    </ligand>
</feature>
<dbReference type="InterPro" id="IPR042115">
    <property type="entry name" value="PriA_3primeBD_sf"/>
</dbReference>
<keyword evidence="8 12" id="KW-0067">ATP-binding</keyword>
<dbReference type="Pfam" id="PF18074">
    <property type="entry name" value="PriA_C"/>
    <property type="match status" value="1"/>
</dbReference>
<dbReference type="EMBL" id="SLZW01000003">
    <property type="protein sequence ID" value="TCS63593.1"/>
    <property type="molecule type" value="Genomic_DNA"/>
</dbReference>
<dbReference type="InterPro" id="IPR027417">
    <property type="entry name" value="P-loop_NTPase"/>
</dbReference>
<dbReference type="GO" id="GO:0043138">
    <property type="term" value="F:3'-5' DNA helicase activity"/>
    <property type="evidence" value="ECO:0007669"/>
    <property type="project" value="UniProtKB-EC"/>
</dbReference>
<feature type="binding site" evidence="12">
    <location>
        <position position="458"/>
    </location>
    <ligand>
        <name>Zn(2+)</name>
        <dbReference type="ChEBI" id="CHEBI:29105"/>
        <label>1</label>
    </ligand>
</feature>
<evidence type="ECO:0000256" key="4">
    <source>
        <dbReference type="ARBA" id="ARBA00022741"/>
    </source>
</evidence>
<keyword evidence="2 12" id="KW-0235">DNA replication</keyword>
<feature type="binding site" evidence="12">
    <location>
        <position position="485"/>
    </location>
    <ligand>
        <name>Zn(2+)</name>
        <dbReference type="ChEBI" id="CHEBI:29105"/>
        <label>2</label>
    </ligand>
</feature>
<keyword evidence="7 12" id="KW-0862">Zinc</keyword>
<dbReference type="NCBIfam" id="TIGR00595">
    <property type="entry name" value="priA"/>
    <property type="match status" value="1"/>
</dbReference>
<accession>A0A4R3JEF9</accession>
<dbReference type="Gene3D" id="3.40.1440.60">
    <property type="entry name" value="PriA, 3(prime) DNA-binding domain"/>
    <property type="match status" value="1"/>
</dbReference>
<name>A0A4R3JEF9_9PROT</name>
<dbReference type="InterPro" id="IPR014001">
    <property type="entry name" value="Helicase_ATP-bd"/>
</dbReference>
<evidence type="ECO:0000313" key="14">
    <source>
        <dbReference type="EMBL" id="TCS63593.1"/>
    </source>
</evidence>
<dbReference type="GO" id="GO:1990077">
    <property type="term" value="C:primosome complex"/>
    <property type="evidence" value="ECO:0007669"/>
    <property type="project" value="UniProtKB-UniRule"/>
</dbReference>